<evidence type="ECO:0000313" key="3">
    <source>
        <dbReference type="Proteomes" id="UP000051326"/>
    </source>
</evidence>
<evidence type="ECO:0000313" key="2">
    <source>
        <dbReference type="EMBL" id="CUI01864.1"/>
    </source>
</evidence>
<evidence type="ECO:0000256" key="1">
    <source>
        <dbReference type="SAM" id="MobiDB-lite"/>
    </source>
</evidence>
<feature type="region of interest" description="Disordered" evidence="1">
    <location>
        <begin position="175"/>
        <end position="201"/>
    </location>
</feature>
<dbReference type="STRING" id="1396826.PHA8399_04013"/>
<dbReference type="RefSeq" id="WP_145977089.1">
    <property type="nucleotide sequence ID" value="NZ_CYSR01000037.1"/>
</dbReference>
<feature type="compositionally biased region" description="Basic and acidic residues" evidence="1">
    <location>
        <begin position="175"/>
        <end position="193"/>
    </location>
</feature>
<dbReference type="AlphaFoldDB" id="A0A0P1HRQ8"/>
<accession>A0A0P1HRQ8</accession>
<dbReference type="Proteomes" id="UP000051326">
    <property type="component" value="Unassembled WGS sequence"/>
</dbReference>
<proteinExistence type="predicted"/>
<sequence>MNTTLSKERYSAVRQSSEGQRLTENQIISTSAIADILNGEIHRSGSFIETLQHYGFTFSRGERFDAQRAEIMIRKVYEARFGETMSTTRERLLERESILRDSGGEQALHYARSVLHKICDGKTMPYYKAQDEASVEMSRQHGVTENFSKKMMAQSFEAAEGRSLYEAGKALEEQYHRPVREAQRASQRSERTQYQRSGPSM</sequence>
<reference evidence="2 3" key="1">
    <citation type="submission" date="2015-09" db="EMBL/GenBank/DDBJ databases">
        <authorList>
            <consortium name="Swine Surveillance"/>
        </authorList>
    </citation>
    <scope>NUCLEOTIDE SEQUENCE [LARGE SCALE GENOMIC DNA]</scope>
    <source>
        <strain evidence="2 3">CECT 8399</strain>
    </source>
</reference>
<dbReference type="EMBL" id="CYSR01000037">
    <property type="protein sequence ID" value="CUI01864.1"/>
    <property type="molecule type" value="Genomic_DNA"/>
</dbReference>
<name>A0A0P1HRQ8_9RHOB</name>
<gene>
    <name evidence="2" type="ORF">PHA8399_04013</name>
</gene>
<organism evidence="2 3">
    <name type="scientific">Leisingera aquaemixtae</name>
    <dbReference type="NCBI Taxonomy" id="1396826"/>
    <lineage>
        <taxon>Bacteria</taxon>
        <taxon>Pseudomonadati</taxon>
        <taxon>Pseudomonadota</taxon>
        <taxon>Alphaproteobacteria</taxon>
        <taxon>Rhodobacterales</taxon>
        <taxon>Roseobacteraceae</taxon>
        <taxon>Leisingera</taxon>
    </lineage>
</organism>
<protein>
    <submittedName>
        <fullName evidence="2">Uncharacterized protein</fullName>
    </submittedName>
</protein>